<keyword evidence="1" id="KW-1133">Transmembrane helix</keyword>
<evidence type="ECO:0000313" key="2">
    <source>
        <dbReference type="EMBL" id="PHL20004.1"/>
    </source>
</evidence>
<accession>A0A2G0E6B0</accession>
<protein>
    <submittedName>
        <fullName evidence="2">Uncharacterized protein</fullName>
    </submittedName>
</protein>
<dbReference type="EMBL" id="PCGC01000492">
    <property type="protein sequence ID" value="PHL20004.1"/>
    <property type="molecule type" value="Genomic_DNA"/>
</dbReference>
<evidence type="ECO:0000313" key="3">
    <source>
        <dbReference type="Proteomes" id="UP000224303"/>
    </source>
</evidence>
<dbReference type="AlphaFoldDB" id="A0A2G0E6B0"/>
<comment type="caution">
    <text evidence="2">The sequence shown here is derived from an EMBL/GenBank/DDBJ whole genome shotgun (WGS) entry which is preliminary data.</text>
</comment>
<reference evidence="2 3" key="1">
    <citation type="submission" date="2017-10" db="EMBL/GenBank/DDBJ databases">
        <title>Draft genomes of the Enterococcus faecium isolated from human feces before and after Helicobacter pylori eradication therapy.</title>
        <authorList>
            <person name="Prianichniikov N.A."/>
            <person name="Glushchenko O.E."/>
            <person name="Malakhova M.V."/>
        </authorList>
    </citation>
    <scope>NUCLEOTIDE SEQUENCE [LARGE SCALE GENOMIC DNA]</scope>
    <source>
        <strain evidence="2 3">Hp_5-7</strain>
    </source>
</reference>
<proteinExistence type="predicted"/>
<feature type="transmembrane region" description="Helical" evidence="1">
    <location>
        <begin position="113"/>
        <end position="136"/>
    </location>
</feature>
<keyword evidence="1" id="KW-0812">Transmembrane</keyword>
<feature type="non-terminal residue" evidence="2">
    <location>
        <position position="145"/>
    </location>
</feature>
<name>A0A2G0E6B0_ENTFC</name>
<feature type="transmembrane region" description="Helical" evidence="1">
    <location>
        <begin position="37"/>
        <end position="54"/>
    </location>
</feature>
<dbReference type="Proteomes" id="UP000224303">
    <property type="component" value="Unassembled WGS sequence"/>
</dbReference>
<organism evidence="2 3">
    <name type="scientific">Enterococcus faecium</name>
    <name type="common">Streptococcus faecium</name>
    <dbReference type="NCBI Taxonomy" id="1352"/>
    <lineage>
        <taxon>Bacteria</taxon>
        <taxon>Bacillati</taxon>
        <taxon>Bacillota</taxon>
        <taxon>Bacilli</taxon>
        <taxon>Lactobacillales</taxon>
        <taxon>Enterococcaceae</taxon>
        <taxon>Enterococcus</taxon>
    </lineage>
</organism>
<sequence>MNGLTIKWEKYLRGVYSFMILSVGAPIFVVANQLQNSSPLILTIGILCLIVCCISKKWVRLLLSLPVMIGCLFAYFPSKTFSLLWVVQFFSSVTEEFFHLSQGKLHYLPEKTAFFLIMLLIYLFITLTVDYDYWYAPFLALMAYF</sequence>
<evidence type="ECO:0000256" key="1">
    <source>
        <dbReference type="SAM" id="Phobius"/>
    </source>
</evidence>
<feature type="transmembrane region" description="Helical" evidence="1">
    <location>
        <begin position="12"/>
        <end position="31"/>
    </location>
</feature>
<keyword evidence="1" id="KW-0472">Membrane</keyword>
<feature type="transmembrane region" description="Helical" evidence="1">
    <location>
        <begin position="61"/>
        <end position="77"/>
    </location>
</feature>
<gene>
    <name evidence="2" type="ORF">CQR37_17000</name>
</gene>